<organism evidence="1 2">
    <name type="scientific">Pseudooceanicola spongiae</name>
    <dbReference type="NCBI Taxonomy" id="2613965"/>
    <lineage>
        <taxon>Bacteria</taxon>
        <taxon>Pseudomonadati</taxon>
        <taxon>Pseudomonadota</taxon>
        <taxon>Alphaproteobacteria</taxon>
        <taxon>Rhodobacterales</taxon>
        <taxon>Paracoccaceae</taxon>
        <taxon>Pseudooceanicola</taxon>
    </lineage>
</organism>
<accession>A0A7L9WR97</accession>
<protein>
    <submittedName>
        <fullName evidence="1">HlyD family efflux transporter periplasmic adaptor subunit</fullName>
    </submittedName>
</protein>
<dbReference type="Gene3D" id="2.40.420.20">
    <property type="match status" value="1"/>
</dbReference>
<dbReference type="Gene3D" id="2.40.30.170">
    <property type="match status" value="1"/>
</dbReference>
<sequence>MRFLTRSLSGLFLLSVTLGLLVYAGSLIASAIESRMAQEPFLPKARERAFTVNVVRAAPETISPILTAYGTVQSQRTLDIRASASGPIVSLAPEFREGGAVRAGQELLRIDPQQAQSALDRAGADLADAEAEVRDAARGVVIARDSLRASEDQATLRGKALTRQTQLVERSIGSAAAVEEAELSAALARQSVLSFRNALAQAEARIDYAATALDRARIARDTAQRGLSDTVIKAGFDGTLSGVTLVQGRLLSVNEMLAQLVDPDALEVAFRISTQQYSRMLDASGRLMPLPVEVSLENADAALTAQGRISRDSAAVGTGQTGRLILATLEQARGLKPGDFVTVEIVEEPIADVIRLPATSVDATMQVLVLGEGDRLEALGVTLERRQGDDVLVRAEGLTGRDVVAQRTPLLGAGILVRANRPGQAGEAAGGAPPEDPLVELSPEQRARLVAFVQANASMPAEAKTRILGQLEQPKVPAAMVARLESRMGG</sequence>
<dbReference type="Gene3D" id="2.40.50.100">
    <property type="match status" value="1"/>
</dbReference>
<dbReference type="KEGG" id="pshq:F3W81_20020"/>
<evidence type="ECO:0000313" key="1">
    <source>
        <dbReference type="EMBL" id="QOL82915.1"/>
    </source>
</evidence>
<dbReference type="AlphaFoldDB" id="A0A7L9WR97"/>
<dbReference type="SUPFAM" id="SSF111369">
    <property type="entry name" value="HlyD-like secretion proteins"/>
    <property type="match status" value="1"/>
</dbReference>
<name>A0A7L9WR97_9RHOB</name>
<reference evidence="1 2" key="1">
    <citation type="submission" date="2019-10" db="EMBL/GenBank/DDBJ databases">
        <title>Pseudopuniceibacterium sp. HQ09 islated from Antarctica.</title>
        <authorList>
            <person name="Liao L."/>
            <person name="Su S."/>
            <person name="Chen B."/>
            <person name="Yu Y."/>
        </authorList>
    </citation>
    <scope>NUCLEOTIDE SEQUENCE [LARGE SCALE GENOMIC DNA]</scope>
    <source>
        <strain evidence="1 2">HQ09</strain>
    </source>
</reference>
<proteinExistence type="predicted"/>
<dbReference type="GO" id="GO:1990281">
    <property type="term" value="C:efflux pump complex"/>
    <property type="evidence" value="ECO:0007669"/>
    <property type="project" value="TreeGrafter"/>
</dbReference>
<evidence type="ECO:0000313" key="2">
    <source>
        <dbReference type="Proteomes" id="UP000594118"/>
    </source>
</evidence>
<dbReference type="PANTHER" id="PTHR30469">
    <property type="entry name" value="MULTIDRUG RESISTANCE PROTEIN MDTA"/>
    <property type="match status" value="1"/>
</dbReference>
<dbReference type="Proteomes" id="UP000594118">
    <property type="component" value="Chromosome"/>
</dbReference>
<dbReference type="Gene3D" id="1.10.287.470">
    <property type="entry name" value="Helix hairpin bin"/>
    <property type="match status" value="1"/>
</dbReference>
<dbReference type="RefSeq" id="WP_193081299.1">
    <property type="nucleotide sequence ID" value="NZ_CP045201.1"/>
</dbReference>
<keyword evidence="2" id="KW-1185">Reference proteome</keyword>
<gene>
    <name evidence="1" type="ORF">F3W81_20020</name>
</gene>
<dbReference type="EMBL" id="CP045201">
    <property type="protein sequence ID" value="QOL82915.1"/>
    <property type="molecule type" value="Genomic_DNA"/>
</dbReference>
<dbReference type="GO" id="GO:0015562">
    <property type="term" value="F:efflux transmembrane transporter activity"/>
    <property type="evidence" value="ECO:0007669"/>
    <property type="project" value="TreeGrafter"/>
</dbReference>